<dbReference type="InterPro" id="IPR013517">
    <property type="entry name" value="FG-GAP"/>
</dbReference>
<dbReference type="OrthoDB" id="58662at2"/>
<dbReference type="Proteomes" id="UP000281343">
    <property type="component" value="Unassembled WGS sequence"/>
</dbReference>
<dbReference type="AlphaFoldDB" id="A0A3L9Y3K7"/>
<dbReference type="Pfam" id="PF13517">
    <property type="entry name" value="FG-GAP_3"/>
    <property type="match status" value="1"/>
</dbReference>
<dbReference type="EMBL" id="RCNT01000002">
    <property type="protein sequence ID" value="RMA43329.1"/>
    <property type="molecule type" value="Genomic_DNA"/>
</dbReference>
<keyword evidence="3" id="KW-1185">Reference proteome</keyword>
<keyword evidence="1" id="KW-0732">Signal</keyword>
<evidence type="ECO:0000313" key="3">
    <source>
        <dbReference type="Proteomes" id="UP000281343"/>
    </source>
</evidence>
<reference evidence="2 3" key="1">
    <citation type="submission" date="2018-10" db="EMBL/GenBank/DDBJ databases">
        <authorList>
            <person name="Jung H.S."/>
            <person name="Jeon C.O."/>
        </authorList>
    </citation>
    <scope>NUCLEOTIDE SEQUENCE [LARGE SCALE GENOMIC DNA]</scope>
    <source>
        <strain evidence="2 3">MA-7-27</strain>
    </source>
</reference>
<evidence type="ECO:0000313" key="2">
    <source>
        <dbReference type="EMBL" id="RMA43329.1"/>
    </source>
</evidence>
<organism evidence="2 3">
    <name type="scientific">Rhodophyticola porphyridii</name>
    <dbReference type="NCBI Taxonomy" id="1852017"/>
    <lineage>
        <taxon>Bacteria</taxon>
        <taxon>Pseudomonadati</taxon>
        <taxon>Pseudomonadota</taxon>
        <taxon>Alphaproteobacteria</taxon>
        <taxon>Rhodobacterales</taxon>
        <taxon>Roseobacteraceae</taxon>
        <taxon>Rhodophyticola</taxon>
    </lineage>
</organism>
<accession>A0A3L9Y3K7</accession>
<comment type="caution">
    <text evidence="2">The sequence shown here is derived from an EMBL/GenBank/DDBJ whole genome shotgun (WGS) entry which is preliminary data.</text>
</comment>
<sequence length="234" mass="25060">MPESVVTHDGPGFSRAWFDGATTRYAHAVLGDGIEATRLLVSSPTSTHGCGVLIARLDADHVFEDLAPRLNDLDGDGAPEVIVVRTHVDRGAQLAIYGDAGDGETLRLIAATPYIGQTRRWLAPIGVADMDGDGAMEIAYIDRPHLAKTLRIWRYDEGTLREVAAASGLTNHRIGEDFISGGIRDCGAGPQIVTADADWRRVVLTTLARDGSLSARAVADFTPQAMANVLSCRR</sequence>
<dbReference type="SUPFAM" id="SSF69318">
    <property type="entry name" value="Integrin alpha N-terminal domain"/>
    <property type="match status" value="1"/>
</dbReference>
<dbReference type="InterPro" id="IPR028994">
    <property type="entry name" value="Integrin_alpha_N"/>
</dbReference>
<gene>
    <name evidence="2" type="ORF">D9R08_05015</name>
</gene>
<protein>
    <submittedName>
        <fullName evidence="2">VCBS repeat-containing protein</fullName>
    </submittedName>
</protein>
<proteinExistence type="predicted"/>
<evidence type="ECO:0000256" key="1">
    <source>
        <dbReference type="ARBA" id="ARBA00022729"/>
    </source>
</evidence>
<name>A0A3L9Y3K7_9RHOB</name>